<feature type="domain" description="GAF" evidence="3">
    <location>
        <begin position="36"/>
        <end position="185"/>
    </location>
</feature>
<dbReference type="InterPro" id="IPR036457">
    <property type="entry name" value="PPM-type-like_dom_sf"/>
</dbReference>
<dbReference type="PANTHER" id="PTHR43156">
    <property type="entry name" value="STAGE II SPORULATION PROTEIN E-RELATED"/>
    <property type="match status" value="1"/>
</dbReference>
<dbReference type="SUPFAM" id="SSF55781">
    <property type="entry name" value="GAF domain-like"/>
    <property type="match status" value="1"/>
</dbReference>
<dbReference type="Proteomes" id="UP000319836">
    <property type="component" value="Unassembled WGS sequence"/>
</dbReference>
<evidence type="ECO:0000256" key="1">
    <source>
        <dbReference type="ARBA" id="ARBA00022801"/>
    </source>
</evidence>
<evidence type="ECO:0000259" key="3">
    <source>
        <dbReference type="SMART" id="SM00065"/>
    </source>
</evidence>
<dbReference type="InterPro" id="IPR052016">
    <property type="entry name" value="Bact_Sigma-Reg"/>
</dbReference>
<feature type="coiled-coil region" evidence="2">
    <location>
        <begin position="175"/>
        <end position="207"/>
    </location>
</feature>
<dbReference type="InterPro" id="IPR003018">
    <property type="entry name" value="GAF"/>
</dbReference>
<protein>
    <submittedName>
        <fullName evidence="4">GAF domain-containing protein</fullName>
    </submittedName>
</protein>
<dbReference type="PANTHER" id="PTHR43156:SF2">
    <property type="entry name" value="STAGE II SPORULATION PROTEIN E"/>
    <property type="match status" value="1"/>
</dbReference>
<dbReference type="Pfam" id="PF01590">
    <property type="entry name" value="GAF"/>
    <property type="match status" value="1"/>
</dbReference>
<name>A0A538U1L7_UNCEI</name>
<dbReference type="Gene3D" id="3.30.450.40">
    <property type="match status" value="1"/>
</dbReference>
<keyword evidence="2" id="KW-0175">Coiled coil</keyword>
<proteinExistence type="predicted"/>
<dbReference type="AlphaFoldDB" id="A0A538U1L7"/>
<sequence>MSEGVIQPTVPTASSGLQAALDFLAQLTQVVASTNELQPILDWMVEKISAMLGADEGSIRLLGPEMMAAAPHTIVRKPRAGLESGSWEAPIAMSVMGFLLTKNELLGTPDLLTDPRFPGIKNVKSRVRALLAAPLRVENRVTGMLAVINRSPGRVWTPEEIQLLGIVAAYSGEAIDKARLRAEAEEKRRIEEEQKRYESEFNQARAIQMTLVPSGPLLVGPWETRGRVIPARHVGGDYFDYFTLGEDRRARDCRRRS</sequence>
<gene>
    <name evidence="4" type="ORF">E6K80_10615</name>
</gene>
<dbReference type="SMART" id="SM00065">
    <property type="entry name" value="GAF"/>
    <property type="match status" value="1"/>
</dbReference>
<accession>A0A538U1L7</accession>
<organism evidence="4 5">
    <name type="scientific">Eiseniibacteriota bacterium</name>
    <dbReference type="NCBI Taxonomy" id="2212470"/>
    <lineage>
        <taxon>Bacteria</taxon>
        <taxon>Candidatus Eiseniibacteriota</taxon>
    </lineage>
</organism>
<reference evidence="4 5" key="1">
    <citation type="journal article" date="2019" name="Nat. Microbiol.">
        <title>Mediterranean grassland soil C-N compound turnover is dependent on rainfall and depth, and is mediated by genomically divergent microorganisms.</title>
        <authorList>
            <person name="Diamond S."/>
            <person name="Andeer P.F."/>
            <person name="Li Z."/>
            <person name="Crits-Christoph A."/>
            <person name="Burstein D."/>
            <person name="Anantharaman K."/>
            <person name="Lane K.R."/>
            <person name="Thomas B.C."/>
            <person name="Pan C."/>
            <person name="Northen T.R."/>
            <person name="Banfield J.F."/>
        </authorList>
    </citation>
    <scope>NUCLEOTIDE SEQUENCE [LARGE SCALE GENOMIC DNA]</scope>
    <source>
        <strain evidence="4">WS_10</strain>
    </source>
</reference>
<evidence type="ECO:0000256" key="2">
    <source>
        <dbReference type="SAM" id="Coils"/>
    </source>
</evidence>
<evidence type="ECO:0000313" key="4">
    <source>
        <dbReference type="EMBL" id="TMQ69774.1"/>
    </source>
</evidence>
<keyword evidence="1" id="KW-0378">Hydrolase</keyword>
<comment type="caution">
    <text evidence="4">The sequence shown here is derived from an EMBL/GenBank/DDBJ whole genome shotgun (WGS) entry which is preliminary data.</text>
</comment>
<dbReference type="EMBL" id="VBPA01000267">
    <property type="protein sequence ID" value="TMQ69774.1"/>
    <property type="molecule type" value="Genomic_DNA"/>
</dbReference>
<dbReference type="GO" id="GO:0016791">
    <property type="term" value="F:phosphatase activity"/>
    <property type="evidence" value="ECO:0007669"/>
    <property type="project" value="TreeGrafter"/>
</dbReference>
<evidence type="ECO:0000313" key="5">
    <source>
        <dbReference type="Proteomes" id="UP000319836"/>
    </source>
</evidence>
<dbReference type="Gene3D" id="3.60.40.10">
    <property type="entry name" value="PPM-type phosphatase domain"/>
    <property type="match status" value="1"/>
</dbReference>
<dbReference type="InterPro" id="IPR029016">
    <property type="entry name" value="GAF-like_dom_sf"/>
</dbReference>